<organism evidence="1 3">
    <name type="scientific">Volvox reticuliferus</name>
    <dbReference type="NCBI Taxonomy" id="1737510"/>
    <lineage>
        <taxon>Eukaryota</taxon>
        <taxon>Viridiplantae</taxon>
        <taxon>Chlorophyta</taxon>
        <taxon>core chlorophytes</taxon>
        <taxon>Chlorophyceae</taxon>
        <taxon>CS clade</taxon>
        <taxon>Chlamydomonadales</taxon>
        <taxon>Volvocaceae</taxon>
        <taxon>Volvox</taxon>
    </lineage>
</organism>
<dbReference type="EMBL" id="BNCQ01000015">
    <property type="protein sequence ID" value="GIM04005.1"/>
    <property type="molecule type" value="Genomic_DNA"/>
</dbReference>
<dbReference type="Proteomes" id="UP000722791">
    <property type="component" value="Unassembled WGS sequence"/>
</dbReference>
<keyword evidence="3" id="KW-1185">Reference proteome</keyword>
<proteinExistence type="predicted"/>
<dbReference type="EMBL" id="BNCP01000009">
    <property type="protein sequence ID" value="GIL76884.1"/>
    <property type="molecule type" value="Genomic_DNA"/>
</dbReference>
<accession>A0A8J4C8N9</accession>
<comment type="caution">
    <text evidence="1">The sequence shown here is derived from an EMBL/GenBank/DDBJ whole genome shotgun (WGS) entry which is preliminary data.</text>
</comment>
<evidence type="ECO:0000313" key="2">
    <source>
        <dbReference type="EMBL" id="GIM04005.1"/>
    </source>
</evidence>
<dbReference type="Proteomes" id="UP000747110">
    <property type="component" value="Unassembled WGS sequence"/>
</dbReference>
<name>A0A8J4C8N9_9CHLO</name>
<protein>
    <submittedName>
        <fullName evidence="1">Uncharacterized protein</fullName>
    </submittedName>
</protein>
<dbReference type="OrthoDB" id="338970at2759"/>
<gene>
    <name evidence="1" type="ORF">Vretifemale_6423</name>
    <name evidence="2" type="ORF">Vretimale_8610</name>
</gene>
<dbReference type="AlphaFoldDB" id="A0A8J4C8N9"/>
<evidence type="ECO:0000313" key="1">
    <source>
        <dbReference type="EMBL" id="GIL76884.1"/>
    </source>
</evidence>
<sequence length="135" mass="14409">MPRWYCRVPNGMRLSRREGGLVPPSSVTDPADPATAIVTAAAVALNVRVFIGPLTKAQVAMLELLCSMLVRKGRFLDAALVYGALGCRRSGPGADLSVSLDSRVAAMQVPLVSRLVRSCHDWTATPRCSASRTLS</sequence>
<evidence type="ECO:0000313" key="3">
    <source>
        <dbReference type="Proteomes" id="UP000747110"/>
    </source>
</evidence>
<reference evidence="1" key="1">
    <citation type="journal article" date="2021" name="Proc. Natl. Acad. Sci. U.S.A.">
        <title>Three genomes in the algal genus Volvox reveal the fate of a haploid sex-determining region after a transition to homothallism.</title>
        <authorList>
            <person name="Yamamoto K."/>
            <person name="Hamaji T."/>
            <person name="Kawai-Toyooka H."/>
            <person name="Matsuzaki R."/>
            <person name="Takahashi F."/>
            <person name="Nishimura Y."/>
            <person name="Kawachi M."/>
            <person name="Noguchi H."/>
            <person name="Minakuchi Y."/>
            <person name="Umen J.G."/>
            <person name="Toyoda A."/>
            <person name="Nozaki H."/>
        </authorList>
    </citation>
    <scope>NUCLEOTIDE SEQUENCE</scope>
    <source>
        <strain evidence="2">NIES-3785</strain>
        <strain evidence="1">NIES-3786</strain>
    </source>
</reference>